<evidence type="ECO:0000313" key="2">
    <source>
        <dbReference type="EMBL" id="KYQ60550.1"/>
    </source>
</evidence>
<name>A0A151XK20_9HYME</name>
<feature type="transmembrane region" description="Helical" evidence="1">
    <location>
        <begin position="21"/>
        <end position="38"/>
    </location>
</feature>
<dbReference type="AlphaFoldDB" id="A0A151XK20"/>
<dbReference type="EMBL" id="KQ982068">
    <property type="protein sequence ID" value="KYQ60550.1"/>
    <property type="molecule type" value="Genomic_DNA"/>
</dbReference>
<dbReference type="Proteomes" id="UP000075809">
    <property type="component" value="Unassembled WGS sequence"/>
</dbReference>
<evidence type="ECO:0000313" key="3">
    <source>
        <dbReference type="Proteomes" id="UP000075809"/>
    </source>
</evidence>
<proteinExistence type="predicted"/>
<gene>
    <name evidence="2" type="ORF">ALC60_00391</name>
</gene>
<sequence>MPNTIGKAGIHHYKCECANEWRTVGYCSYVAAIIYYLIHARYLSRIVRPTEMLGKLFNFEKVEPIINEDSDED</sequence>
<organism evidence="2 3">
    <name type="scientific">Mycetomoellerius zeteki</name>
    <dbReference type="NCBI Taxonomy" id="64791"/>
    <lineage>
        <taxon>Eukaryota</taxon>
        <taxon>Metazoa</taxon>
        <taxon>Ecdysozoa</taxon>
        <taxon>Arthropoda</taxon>
        <taxon>Hexapoda</taxon>
        <taxon>Insecta</taxon>
        <taxon>Pterygota</taxon>
        <taxon>Neoptera</taxon>
        <taxon>Endopterygota</taxon>
        <taxon>Hymenoptera</taxon>
        <taxon>Apocrita</taxon>
        <taxon>Aculeata</taxon>
        <taxon>Formicoidea</taxon>
        <taxon>Formicidae</taxon>
        <taxon>Myrmicinae</taxon>
        <taxon>Mycetomoellerius</taxon>
    </lineage>
</organism>
<keyword evidence="1" id="KW-0472">Membrane</keyword>
<protein>
    <submittedName>
        <fullName evidence="2">Uncharacterized protein</fullName>
    </submittedName>
</protein>
<keyword evidence="3" id="KW-1185">Reference proteome</keyword>
<keyword evidence="1" id="KW-1133">Transmembrane helix</keyword>
<reference evidence="2 3" key="1">
    <citation type="submission" date="2015-09" db="EMBL/GenBank/DDBJ databases">
        <title>Trachymyrmex zeteki WGS genome.</title>
        <authorList>
            <person name="Nygaard S."/>
            <person name="Hu H."/>
            <person name="Boomsma J."/>
            <person name="Zhang G."/>
        </authorList>
    </citation>
    <scope>NUCLEOTIDE SEQUENCE [LARGE SCALE GENOMIC DNA]</scope>
    <source>
        <strain evidence="2">Tzet28-1</strain>
        <tissue evidence="2">Whole body</tissue>
    </source>
</reference>
<keyword evidence="1" id="KW-0812">Transmembrane</keyword>
<accession>A0A151XK20</accession>
<evidence type="ECO:0000256" key="1">
    <source>
        <dbReference type="SAM" id="Phobius"/>
    </source>
</evidence>